<dbReference type="EMBL" id="JAINUF010000006">
    <property type="protein sequence ID" value="KAJ8357314.1"/>
    <property type="molecule type" value="Genomic_DNA"/>
</dbReference>
<dbReference type="AlphaFoldDB" id="A0A9Q1FFI5"/>
<proteinExistence type="predicted"/>
<sequence>MLPVSKVRGKRTGAPGIGSYVSRNTIDIRSRLRKDRRDHVGKFQIFCEGRRSVSGKKACGEEPTQTEKTKAVTTARAPATTGKVKRFTGAMTHRGNVADKLRQDDD</sequence>
<keyword evidence="3" id="KW-1185">Reference proteome</keyword>
<protein>
    <submittedName>
        <fullName evidence="2">Uncharacterized protein</fullName>
    </submittedName>
</protein>
<evidence type="ECO:0000313" key="2">
    <source>
        <dbReference type="EMBL" id="KAJ8357314.1"/>
    </source>
</evidence>
<evidence type="ECO:0000256" key="1">
    <source>
        <dbReference type="SAM" id="MobiDB-lite"/>
    </source>
</evidence>
<name>A0A9Q1FFI5_SYNKA</name>
<evidence type="ECO:0000313" key="3">
    <source>
        <dbReference type="Proteomes" id="UP001152622"/>
    </source>
</evidence>
<reference evidence="2" key="1">
    <citation type="journal article" date="2023" name="Science">
        <title>Genome structures resolve the early diversification of teleost fishes.</title>
        <authorList>
            <person name="Parey E."/>
            <person name="Louis A."/>
            <person name="Montfort J."/>
            <person name="Bouchez O."/>
            <person name="Roques C."/>
            <person name="Iampietro C."/>
            <person name="Lluch J."/>
            <person name="Castinel A."/>
            <person name="Donnadieu C."/>
            <person name="Desvignes T."/>
            <person name="Floi Bucao C."/>
            <person name="Jouanno E."/>
            <person name="Wen M."/>
            <person name="Mejri S."/>
            <person name="Dirks R."/>
            <person name="Jansen H."/>
            <person name="Henkel C."/>
            <person name="Chen W.J."/>
            <person name="Zahm M."/>
            <person name="Cabau C."/>
            <person name="Klopp C."/>
            <person name="Thompson A.W."/>
            <person name="Robinson-Rechavi M."/>
            <person name="Braasch I."/>
            <person name="Lecointre G."/>
            <person name="Bobe J."/>
            <person name="Postlethwait J.H."/>
            <person name="Berthelot C."/>
            <person name="Roest Crollius H."/>
            <person name="Guiguen Y."/>
        </authorList>
    </citation>
    <scope>NUCLEOTIDE SEQUENCE</scope>
    <source>
        <strain evidence="2">WJC10195</strain>
    </source>
</reference>
<dbReference type="Proteomes" id="UP001152622">
    <property type="component" value="Chromosome 6"/>
</dbReference>
<feature type="region of interest" description="Disordered" evidence="1">
    <location>
        <begin position="54"/>
        <end position="78"/>
    </location>
</feature>
<organism evidence="2 3">
    <name type="scientific">Synaphobranchus kaupii</name>
    <name type="common">Kaup's arrowtooth eel</name>
    <dbReference type="NCBI Taxonomy" id="118154"/>
    <lineage>
        <taxon>Eukaryota</taxon>
        <taxon>Metazoa</taxon>
        <taxon>Chordata</taxon>
        <taxon>Craniata</taxon>
        <taxon>Vertebrata</taxon>
        <taxon>Euteleostomi</taxon>
        <taxon>Actinopterygii</taxon>
        <taxon>Neopterygii</taxon>
        <taxon>Teleostei</taxon>
        <taxon>Anguilliformes</taxon>
        <taxon>Synaphobranchidae</taxon>
        <taxon>Synaphobranchus</taxon>
    </lineage>
</organism>
<accession>A0A9Q1FFI5</accession>
<comment type="caution">
    <text evidence="2">The sequence shown here is derived from an EMBL/GenBank/DDBJ whole genome shotgun (WGS) entry which is preliminary data.</text>
</comment>
<gene>
    <name evidence="2" type="ORF">SKAU_G00201080</name>
</gene>